<proteinExistence type="predicted"/>
<organism evidence="2 3">
    <name type="scientific">Nocardioides thalensis</name>
    <dbReference type="NCBI Taxonomy" id="1914755"/>
    <lineage>
        <taxon>Bacteria</taxon>
        <taxon>Bacillati</taxon>
        <taxon>Actinomycetota</taxon>
        <taxon>Actinomycetes</taxon>
        <taxon>Propionibacteriales</taxon>
        <taxon>Nocardioidaceae</taxon>
        <taxon>Nocardioides</taxon>
    </lineage>
</organism>
<dbReference type="Proteomes" id="UP000530424">
    <property type="component" value="Unassembled WGS sequence"/>
</dbReference>
<keyword evidence="1" id="KW-0732">Signal</keyword>
<feature type="signal peptide" evidence="1">
    <location>
        <begin position="1"/>
        <end position="34"/>
    </location>
</feature>
<reference evidence="2 3" key="1">
    <citation type="submission" date="2020-07" db="EMBL/GenBank/DDBJ databases">
        <title>Sequencing the genomes of 1000 actinobacteria strains.</title>
        <authorList>
            <person name="Klenk H.-P."/>
        </authorList>
    </citation>
    <scope>NUCLEOTIDE SEQUENCE [LARGE SCALE GENOMIC DNA]</scope>
    <source>
        <strain evidence="2 3">DSM 103833</strain>
    </source>
</reference>
<gene>
    <name evidence="2" type="ORF">HNR19_001648</name>
</gene>
<dbReference type="EMBL" id="JACCFP010000001">
    <property type="protein sequence ID" value="NYJ00950.1"/>
    <property type="molecule type" value="Genomic_DNA"/>
</dbReference>
<evidence type="ECO:0000256" key="1">
    <source>
        <dbReference type="SAM" id="SignalP"/>
    </source>
</evidence>
<dbReference type="RefSeq" id="WP_179667480.1">
    <property type="nucleotide sequence ID" value="NZ_JACCFP010000001.1"/>
</dbReference>
<keyword evidence="3" id="KW-1185">Reference proteome</keyword>
<feature type="chain" id="PRO_5038931648" evidence="1">
    <location>
        <begin position="35"/>
        <end position="215"/>
    </location>
</feature>
<evidence type="ECO:0000313" key="2">
    <source>
        <dbReference type="EMBL" id="NYJ00950.1"/>
    </source>
</evidence>
<comment type="caution">
    <text evidence="2">The sequence shown here is derived from an EMBL/GenBank/DDBJ whole genome shotgun (WGS) entry which is preliminary data.</text>
</comment>
<dbReference type="AlphaFoldDB" id="A0A853BYC7"/>
<protein>
    <submittedName>
        <fullName evidence="2">Type IV secretory pathway VirB2 component (Pilin)</fullName>
    </submittedName>
</protein>
<accession>A0A853BYC7</accession>
<name>A0A853BYC7_9ACTN</name>
<sequence>MFKSDQRAGPRLRRVLALLVTVATVALVTQPAPAEAGRKGWGSPVVAVTDEGSMRAPVRYRSDDGWFRGRFVPSSFEVVGEEIVAHGTVTGLAHEKGDRTRKVSEDVSLPVALSGATGGGQATMRGPGLAGGMAAAAATCDVLNLVLGPLDLNLLGLEIHLDQVVLDIIANPAGGLLGDLLCAVANLLDGGPLAGLLAQLTDLLEQILGALNLGG</sequence>
<evidence type="ECO:0000313" key="3">
    <source>
        <dbReference type="Proteomes" id="UP000530424"/>
    </source>
</evidence>